<sequence length="47" mass="5606">MSLWSIIEFSEIVHNLLFPFSQFYKGLIFQAAHQVLLIGEWLRLCCY</sequence>
<proteinExistence type="predicted"/>
<dbReference type="EMBL" id="GBXM01087528">
    <property type="protein sequence ID" value="JAH21049.1"/>
    <property type="molecule type" value="Transcribed_RNA"/>
</dbReference>
<reference evidence="1" key="1">
    <citation type="submission" date="2014-11" db="EMBL/GenBank/DDBJ databases">
        <authorList>
            <person name="Amaro Gonzalez C."/>
        </authorList>
    </citation>
    <scope>NUCLEOTIDE SEQUENCE</scope>
</reference>
<reference evidence="1" key="2">
    <citation type="journal article" date="2015" name="Fish Shellfish Immunol.">
        <title>Early steps in the European eel (Anguilla anguilla)-Vibrio vulnificus interaction in the gills: Role of the RtxA13 toxin.</title>
        <authorList>
            <person name="Callol A."/>
            <person name="Pajuelo D."/>
            <person name="Ebbesson L."/>
            <person name="Teles M."/>
            <person name="MacKenzie S."/>
            <person name="Amaro C."/>
        </authorList>
    </citation>
    <scope>NUCLEOTIDE SEQUENCE</scope>
</reference>
<name>A0A0E9QW33_ANGAN</name>
<dbReference type="AlphaFoldDB" id="A0A0E9QW33"/>
<evidence type="ECO:0000313" key="1">
    <source>
        <dbReference type="EMBL" id="JAH21049.1"/>
    </source>
</evidence>
<organism evidence="1">
    <name type="scientific">Anguilla anguilla</name>
    <name type="common">European freshwater eel</name>
    <name type="synonym">Muraena anguilla</name>
    <dbReference type="NCBI Taxonomy" id="7936"/>
    <lineage>
        <taxon>Eukaryota</taxon>
        <taxon>Metazoa</taxon>
        <taxon>Chordata</taxon>
        <taxon>Craniata</taxon>
        <taxon>Vertebrata</taxon>
        <taxon>Euteleostomi</taxon>
        <taxon>Actinopterygii</taxon>
        <taxon>Neopterygii</taxon>
        <taxon>Teleostei</taxon>
        <taxon>Anguilliformes</taxon>
        <taxon>Anguillidae</taxon>
        <taxon>Anguilla</taxon>
    </lineage>
</organism>
<accession>A0A0E9QW33</accession>
<protein>
    <submittedName>
        <fullName evidence="1">Uncharacterized protein</fullName>
    </submittedName>
</protein>